<dbReference type="GeneID" id="117645862"/>
<dbReference type="RefSeq" id="XP_034242277.1">
    <property type="nucleotide sequence ID" value="XM_034386386.1"/>
</dbReference>
<protein>
    <submittedName>
        <fullName evidence="2">Uncharacterized protein LOC117645862 isoform X2</fullName>
    </submittedName>
</protein>
<name>A0A6P8Z6E1_THRPL</name>
<keyword evidence="1" id="KW-1185">Reference proteome</keyword>
<gene>
    <name evidence="2" type="primary">LOC117645862</name>
</gene>
<proteinExistence type="predicted"/>
<dbReference type="InParanoid" id="A0A6P8Z6E1"/>
<evidence type="ECO:0000313" key="1">
    <source>
        <dbReference type="Proteomes" id="UP000515158"/>
    </source>
</evidence>
<reference evidence="2" key="1">
    <citation type="submission" date="2025-08" db="UniProtKB">
        <authorList>
            <consortium name="RefSeq"/>
        </authorList>
    </citation>
    <scope>IDENTIFICATION</scope>
    <source>
        <tissue evidence="2">Total insect</tissue>
    </source>
</reference>
<dbReference type="Proteomes" id="UP000515158">
    <property type="component" value="Unplaced"/>
</dbReference>
<evidence type="ECO:0000313" key="2">
    <source>
        <dbReference type="RefSeq" id="XP_034242277.1"/>
    </source>
</evidence>
<dbReference type="AlphaFoldDB" id="A0A6P8Z6E1"/>
<organism evidence="2">
    <name type="scientific">Thrips palmi</name>
    <name type="common">Melon thrips</name>
    <dbReference type="NCBI Taxonomy" id="161013"/>
    <lineage>
        <taxon>Eukaryota</taxon>
        <taxon>Metazoa</taxon>
        <taxon>Ecdysozoa</taxon>
        <taxon>Arthropoda</taxon>
        <taxon>Hexapoda</taxon>
        <taxon>Insecta</taxon>
        <taxon>Pterygota</taxon>
        <taxon>Neoptera</taxon>
        <taxon>Paraneoptera</taxon>
        <taxon>Thysanoptera</taxon>
        <taxon>Terebrantia</taxon>
        <taxon>Thripoidea</taxon>
        <taxon>Thripidae</taxon>
        <taxon>Thrips</taxon>
    </lineage>
</organism>
<accession>A0A6P8Z6E1</accession>
<sequence>MPWCVCVRLRTGLQRNYEENEGITPTHSYTIRSNSLIVGCGVGFEVEYECIMAAAAGGDVNGDKWWDCRNCIRKAACPIHVPDMVGHAGPNSIQKQLNAAESKLLKAQLMVDALRKSLQRTKTQGGVASGSPTLAVLHPGGGNDDGEGWEPGPLWVSRAGTARRSPRELGAALREAMQDVSELGGLCPLSLQLLLRGGAAHPRRGPRTLPEP</sequence>